<proteinExistence type="predicted"/>
<comment type="caution">
    <text evidence="1">The sequence shown here is derived from an EMBL/GenBank/DDBJ whole genome shotgun (WGS) entry which is preliminary data.</text>
</comment>
<protein>
    <submittedName>
        <fullName evidence="1">Uncharacterized protein</fullName>
    </submittedName>
</protein>
<feature type="non-terminal residue" evidence="1">
    <location>
        <position position="1"/>
    </location>
</feature>
<organism evidence="1 2">
    <name type="scientific">Halocaridina rubra</name>
    <name type="common">Hawaiian red shrimp</name>
    <dbReference type="NCBI Taxonomy" id="373956"/>
    <lineage>
        <taxon>Eukaryota</taxon>
        <taxon>Metazoa</taxon>
        <taxon>Ecdysozoa</taxon>
        <taxon>Arthropoda</taxon>
        <taxon>Crustacea</taxon>
        <taxon>Multicrustacea</taxon>
        <taxon>Malacostraca</taxon>
        <taxon>Eumalacostraca</taxon>
        <taxon>Eucarida</taxon>
        <taxon>Decapoda</taxon>
        <taxon>Pleocyemata</taxon>
        <taxon>Caridea</taxon>
        <taxon>Atyoidea</taxon>
        <taxon>Atyidae</taxon>
        <taxon>Halocaridina</taxon>
    </lineage>
</organism>
<gene>
    <name evidence="1" type="ORF">SK128_004365</name>
</gene>
<dbReference type="EMBL" id="JAXCGZ010007288">
    <property type="protein sequence ID" value="KAK7079370.1"/>
    <property type="molecule type" value="Genomic_DNA"/>
</dbReference>
<feature type="non-terminal residue" evidence="1">
    <location>
        <position position="108"/>
    </location>
</feature>
<evidence type="ECO:0000313" key="2">
    <source>
        <dbReference type="Proteomes" id="UP001381693"/>
    </source>
</evidence>
<sequence length="108" mass="12084">TPHMPWMNCTISSAKYSLRTPLTPNITVTLDNIGNILQLFMFLQESDQCRLYQDELHRKADDLLGREDNESYSTPTGDVTHMEWHSSPACSCPTPTGLAVSVNSQDTP</sequence>
<keyword evidence="2" id="KW-1185">Reference proteome</keyword>
<accession>A0AAN8XIJ8</accession>
<dbReference type="Proteomes" id="UP001381693">
    <property type="component" value="Unassembled WGS sequence"/>
</dbReference>
<reference evidence="1 2" key="1">
    <citation type="submission" date="2023-11" db="EMBL/GenBank/DDBJ databases">
        <title>Halocaridina rubra genome assembly.</title>
        <authorList>
            <person name="Smith C."/>
        </authorList>
    </citation>
    <scope>NUCLEOTIDE SEQUENCE [LARGE SCALE GENOMIC DNA]</scope>
    <source>
        <strain evidence="1">EP-1</strain>
        <tissue evidence="1">Whole</tissue>
    </source>
</reference>
<name>A0AAN8XIJ8_HALRR</name>
<evidence type="ECO:0000313" key="1">
    <source>
        <dbReference type="EMBL" id="KAK7079370.1"/>
    </source>
</evidence>
<dbReference type="AlphaFoldDB" id="A0AAN8XIJ8"/>